<keyword evidence="1" id="KW-0732">Signal</keyword>
<evidence type="ECO:0000313" key="2">
    <source>
        <dbReference type="EMBL" id="VDI05632.1"/>
    </source>
</evidence>
<proteinExistence type="predicted"/>
<sequence length="409" mass="47353">MSRMEFYQMFAILSIADLTHSATTTDSWQQIASRPDTTADPECLRLESFKHLYIIKGLDACEPHHISWHHLQELTNTNWRCRENIINVMSDRYDQGSTVSQYCNCKPYMWSDNGQLKGAVKTTKKVLEGVAPECFHYKGCQELKVLYENDTCAVHEIVWESLKNCPSDIDVEGQPVSCQATIVKKMYDRFNGSLEQYENDRCFCYPSFGLKTVPADCTKYGGFSRLHVNGLIPNNCMTHFSVWKYLATQPAVCQDWIINFMLDQLNDDFSCDCHYYKEPPKTGHGVSFVGRSLNKRDTPFLPSCEHDSQGWKVMQTDFLSNVCRSHWYIWRHLADTHGHCRRYLINEMFAKFASTVPHCKCDSKMMSTPTPLPTTTMPPHMCNQLQWNQLLTQLVQVSRVEQTRFLHDI</sequence>
<name>A0A8B6CHI5_MYTGA</name>
<feature type="signal peptide" evidence="1">
    <location>
        <begin position="1"/>
        <end position="21"/>
    </location>
</feature>
<feature type="chain" id="PRO_5032549887" evidence="1">
    <location>
        <begin position="22"/>
        <end position="409"/>
    </location>
</feature>
<keyword evidence="3" id="KW-1185">Reference proteome</keyword>
<protein>
    <submittedName>
        <fullName evidence="2">Uncharacterized protein</fullName>
    </submittedName>
</protein>
<gene>
    <name evidence="2" type="ORF">MGAL_10B004710</name>
</gene>
<evidence type="ECO:0000256" key="1">
    <source>
        <dbReference type="SAM" id="SignalP"/>
    </source>
</evidence>
<organism evidence="2 3">
    <name type="scientific">Mytilus galloprovincialis</name>
    <name type="common">Mediterranean mussel</name>
    <dbReference type="NCBI Taxonomy" id="29158"/>
    <lineage>
        <taxon>Eukaryota</taxon>
        <taxon>Metazoa</taxon>
        <taxon>Spiralia</taxon>
        <taxon>Lophotrochozoa</taxon>
        <taxon>Mollusca</taxon>
        <taxon>Bivalvia</taxon>
        <taxon>Autobranchia</taxon>
        <taxon>Pteriomorphia</taxon>
        <taxon>Mytilida</taxon>
        <taxon>Mytiloidea</taxon>
        <taxon>Mytilidae</taxon>
        <taxon>Mytilinae</taxon>
        <taxon>Mytilus</taxon>
    </lineage>
</organism>
<accession>A0A8B6CHI5</accession>
<dbReference type="Proteomes" id="UP000596742">
    <property type="component" value="Unassembled WGS sequence"/>
</dbReference>
<dbReference type="EMBL" id="UYJE01001835">
    <property type="protein sequence ID" value="VDI05632.1"/>
    <property type="molecule type" value="Genomic_DNA"/>
</dbReference>
<dbReference type="OrthoDB" id="6110301at2759"/>
<reference evidence="2" key="1">
    <citation type="submission" date="2018-11" db="EMBL/GenBank/DDBJ databases">
        <authorList>
            <person name="Alioto T."/>
            <person name="Alioto T."/>
        </authorList>
    </citation>
    <scope>NUCLEOTIDE SEQUENCE</scope>
</reference>
<comment type="caution">
    <text evidence="2">The sequence shown here is derived from an EMBL/GenBank/DDBJ whole genome shotgun (WGS) entry which is preliminary data.</text>
</comment>
<dbReference type="AlphaFoldDB" id="A0A8B6CHI5"/>
<evidence type="ECO:0000313" key="3">
    <source>
        <dbReference type="Proteomes" id="UP000596742"/>
    </source>
</evidence>